<evidence type="ECO:0000313" key="5">
    <source>
        <dbReference type="EMBL" id="RAO65585.1"/>
    </source>
</evidence>
<dbReference type="STRING" id="1196081.A0A364KPX4"/>
<dbReference type="PRINTS" id="PR00081">
    <property type="entry name" value="GDHRDH"/>
</dbReference>
<evidence type="ECO:0000256" key="3">
    <source>
        <dbReference type="ARBA" id="ARBA00023002"/>
    </source>
</evidence>
<dbReference type="PRINTS" id="PR00080">
    <property type="entry name" value="SDRFAMILY"/>
</dbReference>
<dbReference type="InterPro" id="IPR036291">
    <property type="entry name" value="NAD(P)-bd_dom_sf"/>
</dbReference>
<dbReference type="PROSITE" id="PS00061">
    <property type="entry name" value="ADH_SHORT"/>
    <property type="match status" value="1"/>
</dbReference>
<keyword evidence="6" id="KW-1185">Reference proteome</keyword>
<reference evidence="5 6" key="1">
    <citation type="journal article" date="2017" name="Biotechnol. Biofuels">
        <title>Differential beta-glucosidase expression as a function of carbon source availability in Talaromyces amestolkiae: a genomic and proteomic approach.</title>
        <authorList>
            <person name="de Eugenio L.I."/>
            <person name="Mendez-Liter J.A."/>
            <person name="Nieto-Dominguez M."/>
            <person name="Alonso L."/>
            <person name="Gil-Munoz J."/>
            <person name="Barriuso J."/>
            <person name="Prieto A."/>
            <person name="Martinez M.J."/>
        </authorList>
    </citation>
    <scope>NUCLEOTIDE SEQUENCE [LARGE SCALE GENOMIC DNA]</scope>
    <source>
        <strain evidence="5 6">CIB</strain>
    </source>
</reference>
<dbReference type="AlphaFoldDB" id="A0A364KPX4"/>
<dbReference type="OrthoDB" id="47007at2759"/>
<dbReference type="FunFam" id="3.40.50.720:FF:000374">
    <property type="entry name" value="3-oxoacyl-(Acyl-carrier-protein) reductase"/>
    <property type="match status" value="1"/>
</dbReference>
<name>A0A364KPX4_TALAM</name>
<evidence type="ECO:0000256" key="1">
    <source>
        <dbReference type="ARBA" id="ARBA00006484"/>
    </source>
</evidence>
<dbReference type="EMBL" id="MIKG01000002">
    <property type="protein sequence ID" value="RAO65585.1"/>
    <property type="molecule type" value="Genomic_DNA"/>
</dbReference>
<evidence type="ECO:0000259" key="4">
    <source>
        <dbReference type="SMART" id="SM00822"/>
    </source>
</evidence>
<proteinExistence type="inferred from homology"/>
<evidence type="ECO:0000256" key="2">
    <source>
        <dbReference type="ARBA" id="ARBA00022857"/>
    </source>
</evidence>
<dbReference type="Pfam" id="PF13561">
    <property type="entry name" value="adh_short_C2"/>
    <property type="match status" value="1"/>
</dbReference>
<dbReference type="InterPro" id="IPR002347">
    <property type="entry name" value="SDR_fam"/>
</dbReference>
<dbReference type="Proteomes" id="UP000249363">
    <property type="component" value="Unassembled WGS sequence"/>
</dbReference>
<organism evidence="5 6">
    <name type="scientific">Talaromyces amestolkiae</name>
    <dbReference type="NCBI Taxonomy" id="1196081"/>
    <lineage>
        <taxon>Eukaryota</taxon>
        <taxon>Fungi</taxon>
        <taxon>Dikarya</taxon>
        <taxon>Ascomycota</taxon>
        <taxon>Pezizomycotina</taxon>
        <taxon>Eurotiomycetes</taxon>
        <taxon>Eurotiomycetidae</taxon>
        <taxon>Eurotiales</taxon>
        <taxon>Trichocomaceae</taxon>
        <taxon>Talaromyces</taxon>
        <taxon>Talaromyces sect. Talaromyces</taxon>
    </lineage>
</organism>
<dbReference type="GeneID" id="63790814"/>
<sequence>MEDLTLDGKVAIITGSSRGIGEGLAVEFARRGAKVVITYTSESSSAKADNVLSHLADYKYGSSAIKVQADLRTLEGPSQVVAATLKAFPDNGITILVNNAGCEVQKRLSEVTAEDLQYVYDLNVRGTMLMTQAVLPHLRRPGRIINIGSVGARAGFPGYSLYASSKAAMEGFTRCWAAELGADGHTVNCVNPGPVDTDMIYQINPAIVEAQKKSTPVEQRLATVDDIAQICTFLAEERSRWVTGQTISASGGWTMY</sequence>
<dbReference type="SUPFAM" id="SSF51735">
    <property type="entry name" value="NAD(P)-binding Rossmann-fold domains"/>
    <property type="match status" value="1"/>
</dbReference>
<dbReference type="SMART" id="SM00822">
    <property type="entry name" value="PKS_KR"/>
    <property type="match status" value="1"/>
</dbReference>
<keyword evidence="3" id="KW-0560">Oxidoreductase</keyword>
<keyword evidence="2" id="KW-0521">NADP</keyword>
<dbReference type="Gene3D" id="3.40.50.720">
    <property type="entry name" value="NAD(P)-binding Rossmann-like Domain"/>
    <property type="match status" value="1"/>
</dbReference>
<dbReference type="InterPro" id="IPR057326">
    <property type="entry name" value="KR_dom"/>
</dbReference>
<dbReference type="PANTHER" id="PTHR48107:SF7">
    <property type="entry name" value="RE15974P"/>
    <property type="match status" value="1"/>
</dbReference>
<dbReference type="InterPro" id="IPR020904">
    <property type="entry name" value="Sc_DH/Rdtase_CS"/>
</dbReference>
<evidence type="ECO:0000313" key="6">
    <source>
        <dbReference type="Proteomes" id="UP000249363"/>
    </source>
</evidence>
<dbReference type="GO" id="GO:0016614">
    <property type="term" value="F:oxidoreductase activity, acting on CH-OH group of donors"/>
    <property type="evidence" value="ECO:0007669"/>
    <property type="project" value="UniProtKB-ARBA"/>
</dbReference>
<feature type="domain" description="Ketoreductase" evidence="4">
    <location>
        <begin position="9"/>
        <end position="198"/>
    </location>
</feature>
<dbReference type="RefSeq" id="XP_040730102.1">
    <property type="nucleotide sequence ID" value="XM_040873650.1"/>
</dbReference>
<comment type="similarity">
    <text evidence="1">Belongs to the short-chain dehydrogenases/reductases (SDR) family.</text>
</comment>
<protein>
    <recommendedName>
        <fullName evidence="4">Ketoreductase domain-containing protein</fullName>
    </recommendedName>
</protein>
<dbReference type="PANTHER" id="PTHR48107">
    <property type="entry name" value="NADPH-DEPENDENT ALDEHYDE REDUCTASE-LIKE PROTEIN, CHLOROPLASTIC-RELATED"/>
    <property type="match status" value="1"/>
</dbReference>
<comment type="caution">
    <text evidence="5">The sequence shown here is derived from an EMBL/GenBank/DDBJ whole genome shotgun (WGS) entry which is preliminary data.</text>
</comment>
<accession>A0A364KPX4</accession>
<gene>
    <name evidence="5" type="ORF">BHQ10_001597</name>
</gene>